<keyword evidence="4 7" id="KW-0067">ATP-binding</keyword>
<evidence type="ECO:0000313" key="8">
    <source>
        <dbReference type="Proteomes" id="UP000287447"/>
    </source>
</evidence>
<dbReference type="RefSeq" id="WP_127768032.1">
    <property type="nucleotide sequence ID" value="NZ_SADE01000004.1"/>
</dbReference>
<evidence type="ECO:0000256" key="2">
    <source>
        <dbReference type="ARBA" id="ARBA00022448"/>
    </source>
</evidence>
<organism evidence="7 8">
    <name type="scientific">Hwanghaeella grinnelliae</name>
    <dbReference type="NCBI Taxonomy" id="2500179"/>
    <lineage>
        <taxon>Bacteria</taxon>
        <taxon>Pseudomonadati</taxon>
        <taxon>Pseudomonadota</taxon>
        <taxon>Alphaproteobacteria</taxon>
        <taxon>Rhodospirillales</taxon>
        <taxon>Rhodospirillaceae</taxon>
        <taxon>Hwanghaeella</taxon>
    </lineage>
</organism>
<gene>
    <name evidence="7" type="ORF">EOI86_23045</name>
</gene>
<dbReference type="OrthoDB" id="9775250at2"/>
<evidence type="ECO:0000256" key="5">
    <source>
        <dbReference type="ARBA" id="ARBA00022970"/>
    </source>
</evidence>
<dbReference type="InterPro" id="IPR027417">
    <property type="entry name" value="P-loop_NTPase"/>
</dbReference>
<comment type="similarity">
    <text evidence="1">Belongs to the ABC transporter superfamily.</text>
</comment>
<comment type="caution">
    <text evidence="7">The sequence shown here is derived from an EMBL/GenBank/DDBJ whole genome shotgun (WGS) entry which is preliminary data.</text>
</comment>
<reference evidence="8" key="1">
    <citation type="submission" date="2019-01" db="EMBL/GenBank/DDBJ databases">
        <title>Gri0909 isolated from a small marine red alga.</title>
        <authorList>
            <person name="Kim J."/>
            <person name="Jeong S.E."/>
            <person name="Jeon C.O."/>
        </authorList>
    </citation>
    <scope>NUCLEOTIDE SEQUENCE [LARGE SCALE GENOMIC DNA]</scope>
    <source>
        <strain evidence="8">Gri0909</strain>
    </source>
</reference>
<sequence>MLTVKNLNVYFGSQQVLDNVSLDLPAQMMAGLIGRNGAGKTTFMRAVMGLIDGMQGDVEFDAVNLSKSPTHERAGMGFGYMPEDRKLVPEFTVQDNVMLPAWSTKMADADKRLEWVYSLIPEVANFRDRRANQLSGGQQKLVALARALLCGNKLLLLDEPFEGVAPALAQRLAQIIFELKKEGMSVLIADSNEQHVRELIERSFTIERGTVTVQ</sequence>
<dbReference type="PANTHER" id="PTHR43820">
    <property type="entry name" value="HIGH-AFFINITY BRANCHED-CHAIN AMINO ACID TRANSPORT ATP-BINDING PROTEIN LIVF"/>
    <property type="match status" value="1"/>
</dbReference>
<evidence type="ECO:0000256" key="4">
    <source>
        <dbReference type="ARBA" id="ARBA00022840"/>
    </source>
</evidence>
<keyword evidence="5" id="KW-0029">Amino-acid transport</keyword>
<evidence type="ECO:0000259" key="6">
    <source>
        <dbReference type="PROSITE" id="PS50893"/>
    </source>
</evidence>
<evidence type="ECO:0000313" key="7">
    <source>
        <dbReference type="EMBL" id="RVU34002.1"/>
    </source>
</evidence>
<dbReference type="GO" id="GO:0015807">
    <property type="term" value="P:L-amino acid transport"/>
    <property type="evidence" value="ECO:0007669"/>
    <property type="project" value="TreeGrafter"/>
</dbReference>
<dbReference type="Gene3D" id="3.40.50.300">
    <property type="entry name" value="P-loop containing nucleotide triphosphate hydrolases"/>
    <property type="match status" value="1"/>
</dbReference>
<evidence type="ECO:0000256" key="1">
    <source>
        <dbReference type="ARBA" id="ARBA00005417"/>
    </source>
</evidence>
<proteinExistence type="inferred from homology"/>
<dbReference type="SMART" id="SM00382">
    <property type="entry name" value="AAA"/>
    <property type="match status" value="1"/>
</dbReference>
<feature type="domain" description="ABC transporter" evidence="6">
    <location>
        <begin position="2"/>
        <end position="213"/>
    </location>
</feature>
<dbReference type="Proteomes" id="UP000287447">
    <property type="component" value="Unassembled WGS sequence"/>
</dbReference>
<keyword evidence="3" id="KW-0547">Nucleotide-binding</keyword>
<keyword evidence="2" id="KW-0813">Transport</keyword>
<dbReference type="EMBL" id="SADE01000004">
    <property type="protein sequence ID" value="RVU34002.1"/>
    <property type="molecule type" value="Genomic_DNA"/>
</dbReference>
<dbReference type="AlphaFoldDB" id="A0A3S2Y0D0"/>
<dbReference type="InterPro" id="IPR017871">
    <property type="entry name" value="ABC_transporter-like_CS"/>
</dbReference>
<dbReference type="GO" id="GO:0015658">
    <property type="term" value="F:branched-chain amino acid transmembrane transporter activity"/>
    <property type="evidence" value="ECO:0007669"/>
    <property type="project" value="TreeGrafter"/>
</dbReference>
<protein>
    <submittedName>
        <fullName evidence="7">ATP-binding cassette domain-containing protein</fullName>
    </submittedName>
</protein>
<dbReference type="PANTHER" id="PTHR43820:SF4">
    <property type="entry name" value="HIGH-AFFINITY BRANCHED-CHAIN AMINO ACID TRANSPORT ATP-BINDING PROTEIN LIVF"/>
    <property type="match status" value="1"/>
</dbReference>
<dbReference type="InterPro" id="IPR003439">
    <property type="entry name" value="ABC_transporter-like_ATP-bd"/>
</dbReference>
<keyword evidence="8" id="KW-1185">Reference proteome</keyword>
<dbReference type="GO" id="GO:0005524">
    <property type="term" value="F:ATP binding"/>
    <property type="evidence" value="ECO:0007669"/>
    <property type="project" value="UniProtKB-KW"/>
</dbReference>
<dbReference type="InterPro" id="IPR052156">
    <property type="entry name" value="BCAA_Transport_ATP-bd_LivF"/>
</dbReference>
<dbReference type="PROSITE" id="PS00211">
    <property type="entry name" value="ABC_TRANSPORTER_1"/>
    <property type="match status" value="1"/>
</dbReference>
<dbReference type="InterPro" id="IPR003593">
    <property type="entry name" value="AAA+_ATPase"/>
</dbReference>
<dbReference type="Pfam" id="PF00005">
    <property type="entry name" value="ABC_tran"/>
    <property type="match status" value="1"/>
</dbReference>
<evidence type="ECO:0000256" key="3">
    <source>
        <dbReference type="ARBA" id="ARBA00022741"/>
    </source>
</evidence>
<dbReference type="SUPFAM" id="SSF52540">
    <property type="entry name" value="P-loop containing nucleoside triphosphate hydrolases"/>
    <property type="match status" value="1"/>
</dbReference>
<accession>A0A3S2Y0D0</accession>
<dbReference type="PROSITE" id="PS50893">
    <property type="entry name" value="ABC_TRANSPORTER_2"/>
    <property type="match status" value="1"/>
</dbReference>
<dbReference type="GO" id="GO:0016887">
    <property type="term" value="F:ATP hydrolysis activity"/>
    <property type="evidence" value="ECO:0007669"/>
    <property type="project" value="InterPro"/>
</dbReference>
<name>A0A3S2Y0D0_9PROT</name>